<dbReference type="CDD" id="cd02035">
    <property type="entry name" value="ArsA"/>
    <property type="match status" value="1"/>
</dbReference>
<dbReference type="GO" id="GO:0071816">
    <property type="term" value="P:tail-anchored membrane protein insertion into ER membrane"/>
    <property type="evidence" value="ECO:0007669"/>
    <property type="project" value="TreeGrafter"/>
</dbReference>
<dbReference type="GO" id="GO:0043529">
    <property type="term" value="C:GET complex"/>
    <property type="evidence" value="ECO:0007669"/>
    <property type="project" value="TreeGrafter"/>
</dbReference>
<dbReference type="GO" id="GO:0016887">
    <property type="term" value="F:ATP hydrolysis activity"/>
    <property type="evidence" value="ECO:0007669"/>
    <property type="project" value="InterPro"/>
</dbReference>
<dbReference type="PANTHER" id="PTHR10803">
    <property type="entry name" value="ARSENICAL PUMP-DRIVING ATPASE ARSENITE-TRANSLOCATING ATPASE"/>
    <property type="match status" value="1"/>
</dbReference>
<dbReference type="AlphaFoldDB" id="A0A835Z1W4"/>
<keyword evidence="3" id="KW-1185">Reference proteome</keyword>
<dbReference type="NCBIfam" id="TIGR00345">
    <property type="entry name" value="GET3_arsA_TRC40"/>
    <property type="match status" value="1"/>
</dbReference>
<comment type="caution">
    <text evidence="2">The sequence shown here is derived from an EMBL/GenBank/DDBJ whole genome shotgun (WGS) entry which is preliminary data.</text>
</comment>
<dbReference type="SUPFAM" id="SSF52540">
    <property type="entry name" value="P-loop containing nucleoside triphosphate hydrolases"/>
    <property type="match status" value="1"/>
</dbReference>
<evidence type="ECO:0000313" key="2">
    <source>
        <dbReference type="EMBL" id="KAG5185535.1"/>
    </source>
</evidence>
<dbReference type="InterPro" id="IPR027417">
    <property type="entry name" value="P-loop_NTPase"/>
</dbReference>
<accession>A0A835Z1W4</accession>
<protein>
    <submittedName>
        <fullName evidence="2">Anion-transporting ATPase-like domain-containing protein</fullName>
    </submittedName>
</protein>
<evidence type="ECO:0000259" key="1">
    <source>
        <dbReference type="Pfam" id="PF02374"/>
    </source>
</evidence>
<dbReference type="InterPro" id="IPR016300">
    <property type="entry name" value="ATPase_ArsA/GET3"/>
</dbReference>
<dbReference type="Gene3D" id="3.40.50.300">
    <property type="entry name" value="P-loop containing nucleotide triphosphate hydrolases"/>
    <property type="match status" value="1"/>
</dbReference>
<gene>
    <name evidence="2" type="ORF">JKP88DRAFT_207764</name>
</gene>
<dbReference type="GO" id="GO:0005524">
    <property type="term" value="F:ATP binding"/>
    <property type="evidence" value="ECO:0007669"/>
    <property type="project" value="InterPro"/>
</dbReference>
<sequence>MRRLATMSDGGDAPIKVTKVPFFDMEVTGVYPLRYMAGVAFGGDNAANWDDLINATEQRFVIVGGKGGVGKTSSSAALAVKFADAGHDTVVVSTDPAHSLGDALQMDLQGALKGTLAAVPGGAAGGGGGRLYALEVDTEGAISEFKEVVSSFLKRSKAQAEDKGGSSGGLLDKLNLEDFAGVLDNAPPGTDELVALSKVLKLVRGENAEGIKFDRVVIDTAPTGHTLRMLSYPEFLDEFFEKIIKIRGRFKGASALMGVLGGLGKGTGASSSSGDAAAEEEDRDRLRDFQFKMMELQELFRDQERSEFVVVTIPSMLAVAESERLVRQLREQEVPVEHMVINKVITAETSEGYVQRLTKGQAKGVRQLEALARDSGIALTRVPMFDAEVRGVYGLRAMASVLFR</sequence>
<proteinExistence type="predicted"/>
<dbReference type="Pfam" id="PF02374">
    <property type="entry name" value="ArsA_ATPase"/>
    <property type="match status" value="1"/>
</dbReference>
<dbReference type="InterPro" id="IPR025723">
    <property type="entry name" value="ArsA/GET3_ATPase-like"/>
</dbReference>
<dbReference type="OrthoDB" id="1770at2759"/>
<name>A0A835Z1W4_9STRA</name>
<dbReference type="PANTHER" id="PTHR10803:SF0">
    <property type="entry name" value="ATPASE GET3B"/>
    <property type="match status" value="1"/>
</dbReference>
<dbReference type="Proteomes" id="UP000664859">
    <property type="component" value="Unassembled WGS sequence"/>
</dbReference>
<organism evidence="2 3">
    <name type="scientific">Tribonema minus</name>
    <dbReference type="NCBI Taxonomy" id="303371"/>
    <lineage>
        <taxon>Eukaryota</taxon>
        <taxon>Sar</taxon>
        <taxon>Stramenopiles</taxon>
        <taxon>Ochrophyta</taxon>
        <taxon>PX clade</taxon>
        <taxon>Xanthophyceae</taxon>
        <taxon>Tribonematales</taxon>
        <taxon>Tribonemataceae</taxon>
        <taxon>Tribonema</taxon>
    </lineage>
</organism>
<evidence type="ECO:0000313" key="3">
    <source>
        <dbReference type="Proteomes" id="UP000664859"/>
    </source>
</evidence>
<dbReference type="EMBL" id="JAFCMP010000127">
    <property type="protein sequence ID" value="KAG5185535.1"/>
    <property type="molecule type" value="Genomic_DNA"/>
</dbReference>
<reference evidence="2" key="1">
    <citation type="submission" date="2021-02" db="EMBL/GenBank/DDBJ databases">
        <title>First Annotated Genome of the Yellow-green Alga Tribonema minus.</title>
        <authorList>
            <person name="Mahan K.M."/>
        </authorList>
    </citation>
    <scope>NUCLEOTIDE SEQUENCE</scope>
    <source>
        <strain evidence="2">UTEX B ZZ1240</strain>
    </source>
</reference>
<feature type="domain" description="ArsA/GET3 Anion-transporting ATPase-like" evidence="1">
    <location>
        <begin position="59"/>
        <end position="402"/>
    </location>
</feature>